<dbReference type="OrthoDB" id="5404794at2759"/>
<feature type="compositionally biased region" description="Basic residues" evidence="1">
    <location>
        <begin position="671"/>
        <end position="680"/>
    </location>
</feature>
<evidence type="ECO:0000256" key="1">
    <source>
        <dbReference type="SAM" id="MobiDB-lite"/>
    </source>
</evidence>
<feature type="region of interest" description="Disordered" evidence="1">
    <location>
        <begin position="483"/>
        <end position="581"/>
    </location>
</feature>
<dbReference type="RefSeq" id="XP_016620785.1">
    <property type="nucleotide sequence ID" value="XM_016763172.1"/>
</dbReference>
<accession>A0A0D2EWA3</accession>
<evidence type="ECO:0000313" key="2">
    <source>
        <dbReference type="EMBL" id="KIW94116.1"/>
    </source>
</evidence>
<feature type="compositionally biased region" description="Basic and acidic residues" evidence="1">
    <location>
        <begin position="624"/>
        <end position="641"/>
    </location>
</feature>
<evidence type="ECO:0000313" key="3">
    <source>
        <dbReference type="Proteomes" id="UP000053789"/>
    </source>
</evidence>
<feature type="compositionally biased region" description="Polar residues" evidence="1">
    <location>
        <begin position="127"/>
        <end position="139"/>
    </location>
</feature>
<feature type="compositionally biased region" description="Basic and acidic residues" evidence="1">
    <location>
        <begin position="681"/>
        <end position="690"/>
    </location>
</feature>
<feature type="compositionally biased region" description="Basic and acidic residues" evidence="1">
    <location>
        <begin position="661"/>
        <end position="670"/>
    </location>
</feature>
<feature type="compositionally biased region" description="Acidic residues" evidence="1">
    <location>
        <begin position="1"/>
        <end position="12"/>
    </location>
</feature>
<dbReference type="AlphaFoldDB" id="A0A0D2EWA3"/>
<dbReference type="HOGENOM" id="CLU_357532_0_0_1"/>
<feature type="compositionally biased region" description="Basic residues" evidence="1">
    <location>
        <begin position="415"/>
        <end position="424"/>
    </location>
</feature>
<gene>
    <name evidence="2" type="ORF">Z519_05432</name>
</gene>
<sequence length="868" mass="94929">MPPEIADSDGESDLNSPIKRRAAHENRNEDPLQSLASPSPIDFDEYLDASQRLSSSASHHVMDFNQLDGAADITATKTADQQSTALFGETLHGTMSKKRAHSALQDGLGDLRHEKSGRKPKVKRSKTYSAASRSRTAQGDNLFAPPSEGSLMPRNLESTGHDGDAGDQATSTTHPVSADPNIPILTSTSNRTEALPLREQSFADSTHRMTTSIASIGYHQSINIDFRGSGQGLSINANLFGSLSQVSLEDDSIQAKPEYLTDMIEIDEAKSTQIDGNHHIVSVDGPWQDQSLQGLLQSSSARPLAIYPPPIMQKGGVASNANDDSHIYAPETENDIGDPPTAVEDALPSMEKSSVSRKRGRKVKNSRPPSKSPAPSLNEDPEGQVSTTLPNPSRARRGTMESLSQASQTSATNTPRRKWRRRKSKQTDEEGPEGNPAKFSPMKHPTSELSLSDELVIELPKEAYKPRPSLSHSKIIVEGEHEQGAGDFSPVKHPTSELNLSDEAGIGLPKEAYRPRPSRTRSKKYFDEGKTLLPPLEANDDCRTLAKSNGNDVSEQETPNITSTKPSTKKGRKSKVKRAKTSAAALFRKADPMLSEGEEDVVWMDSKPAPVKLDLPPDFNALKIEPDVPRIKDEHKRKEESEQAQSAKSTNITIEIPIHTQVKDPVVEPKKRGRKPKKVEHKQEEQKTTEENEDEPESNAISRPPLDEKSRNIPASTSNDLIQKGFIRAPTVSPITSPEPEAEKQAQPEPLSGKDNGNEPITTPAKPKPSALPSSTEKGPAKHSPINPPSLSNSGRKVIYRVGLSRRQNIPSLLRKVDRDKPPPKIVPRKEKDSKKKKDMDADYDGEGGSEAPGEMRGPDGMLIEWEF</sequence>
<feature type="compositionally biased region" description="Polar residues" evidence="1">
    <location>
        <begin position="401"/>
        <end position="414"/>
    </location>
</feature>
<dbReference type="EMBL" id="KN846986">
    <property type="protein sequence ID" value="KIW94116.1"/>
    <property type="molecule type" value="Genomic_DNA"/>
</dbReference>
<feature type="compositionally biased region" description="Basic residues" evidence="1">
    <location>
        <begin position="355"/>
        <end position="365"/>
    </location>
</feature>
<feature type="compositionally biased region" description="Polar residues" evidence="1">
    <location>
        <begin position="546"/>
        <end position="561"/>
    </location>
</feature>
<reference evidence="2" key="1">
    <citation type="submission" date="2015-01" db="EMBL/GenBank/DDBJ databases">
        <title>The Genome Sequence of Cladophialophora bantiana CBS 173.52.</title>
        <authorList>
            <consortium name="The Broad Institute Genomics Platform"/>
            <person name="Cuomo C."/>
            <person name="de Hoog S."/>
            <person name="Gorbushina A."/>
            <person name="Stielow B."/>
            <person name="Teixiera M."/>
            <person name="Abouelleil A."/>
            <person name="Chapman S.B."/>
            <person name="Priest M."/>
            <person name="Young S.K."/>
            <person name="Wortman J."/>
            <person name="Nusbaum C."/>
            <person name="Birren B."/>
        </authorList>
    </citation>
    <scope>NUCLEOTIDE SEQUENCE [LARGE SCALE GENOMIC DNA]</scope>
    <source>
        <strain evidence="2">CBS 173.52</strain>
    </source>
</reference>
<dbReference type="Proteomes" id="UP000053789">
    <property type="component" value="Unassembled WGS sequence"/>
</dbReference>
<feature type="compositionally biased region" description="Polar residues" evidence="1">
    <location>
        <begin position="643"/>
        <end position="653"/>
    </location>
</feature>
<feature type="compositionally biased region" description="Basic residues" evidence="1">
    <location>
        <begin position="115"/>
        <end position="126"/>
    </location>
</feature>
<protein>
    <submittedName>
        <fullName evidence="2">Uncharacterized protein</fullName>
    </submittedName>
</protein>
<proteinExistence type="predicted"/>
<dbReference type="GeneID" id="27698360"/>
<feature type="compositionally biased region" description="Basic residues" evidence="1">
    <location>
        <begin position="567"/>
        <end position="580"/>
    </location>
</feature>
<feature type="region of interest" description="Disordered" evidence="1">
    <location>
        <begin position="315"/>
        <end position="451"/>
    </location>
</feature>
<organism evidence="2 3">
    <name type="scientific">Cladophialophora bantiana (strain ATCC 10958 / CBS 173.52 / CDC B-1940 / NIH 8579)</name>
    <name type="common">Xylohypha bantiana</name>
    <dbReference type="NCBI Taxonomy" id="1442370"/>
    <lineage>
        <taxon>Eukaryota</taxon>
        <taxon>Fungi</taxon>
        <taxon>Dikarya</taxon>
        <taxon>Ascomycota</taxon>
        <taxon>Pezizomycotina</taxon>
        <taxon>Eurotiomycetes</taxon>
        <taxon>Chaetothyriomycetidae</taxon>
        <taxon>Chaetothyriales</taxon>
        <taxon>Herpotrichiellaceae</taxon>
        <taxon>Cladophialophora</taxon>
    </lineage>
</organism>
<feature type="compositionally biased region" description="Low complexity" evidence="1">
    <location>
        <begin position="762"/>
        <end position="776"/>
    </location>
</feature>
<dbReference type="VEuPathDB" id="FungiDB:Z519_05432"/>
<feature type="region of interest" description="Disordered" evidence="1">
    <location>
        <begin position="1"/>
        <end position="43"/>
    </location>
</feature>
<feature type="region of interest" description="Disordered" evidence="1">
    <location>
        <begin position="611"/>
        <end position="861"/>
    </location>
</feature>
<feature type="region of interest" description="Disordered" evidence="1">
    <location>
        <begin position="92"/>
        <end position="182"/>
    </location>
</feature>
<feature type="compositionally biased region" description="Basic and acidic residues" evidence="1">
    <location>
        <begin position="815"/>
        <end position="841"/>
    </location>
</feature>
<name>A0A0D2EWA3_CLAB1</name>
<keyword evidence="3" id="KW-1185">Reference proteome</keyword>